<gene>
    <name evidence="2" type="ORF">ABT39_MTgene2613</name>
</gene>
<dbReference type="AlphaFoldDB" id="A0A101LUG2"/>
<keyword evidence="1" id="KW-0472">Membrane</keyword>
<comment type="caution">
    <text evidence="2">The sequence shown here is derived from an EMBL/GenBank/DDBJ whole genome shotgun (WGS) entry which is preliminary data.</text>
</comment>
<proteinExistence type="predicted"/>
<reference evidence="2" key="1">
    <citation type="journal article" date="2015" name="Genome Biol. Evol.">
        <title>Organellar Genomes of White Spruce (Picea glauca): Assembly and Annotation.</title>
        <authorList>
            <person name="Jackman S.D."/>
            <person name="Warren R.L."/>
            <person name="Gibb E.A."/>
            <person name="Vandervalk B.P."/>
            <person name="Mohamadi H."/>
            <person name="Chu J."/>
            <person name="Raymond A."/>
            <person name="Pleasance S."/>
            <person name="Coope R."/>
            <person name="Wildung M.R."/>
            <person name="Ritland C.E."/>
            <person name="Bousquet J."/>
            <person name="Jones S.J."/>
            <person name="Bohlmann J."/>
            <person name="Birol I."/>
        </authorList>
    </citation>
    <scope>NUCLEOTIDE SEQUENCE [LARGE SCALE GENOMIC DNA]</scope>
    <source>
        <tissue evidence="2">Flushing bud</tissue>
    </source>
</reference>
<keyword evidence="2" id="KW-0496">Mitochondrion</keyword>
<protein>
    <submittedName>
        <fullName evidence="2">Uncharacterized protein</fullName>
    </submittedName>
</protein>
<evidence type="ECO:0000256" key="1">
    <source>
        <dbReference type="SAM" id="Phobius"/>
    </source>
</evidence>
<organism evidence="2">
    <name type="scientific">Picea glauca</name>
    <name type="common">White spruce</name>
    <name type="synonym">Pinus glauca</name>
    <dbReference type="NCBI Taxonomy" id="3330"/>
    <lineage>
        <taxon>Eukaryota</taxon>
        <taxon>Viridiplantae</taxon>
        <taxon>Streptophyta</taxon>
        <taxon>Embryophyta</taxon>
        <taxon>Tracheophyta</taxon>
        <taxon>Spermatophyta</taxon>
        <taxon>Pinopsida</taxon>
        <taxon>Pinidae</taxon>
        <taxon>Conifers I</taxon>
        <taxon>Pinales</taxon>
        <taxon>Pinaceae</taxon>
        <taxon>Picea</taxon>
    </lineage>
</organism>
<feature type="transmembrane region" description="Helical" evidence="1">
    <location>
        <begin position="20"/>
        <end position="41"/>
    </location>
</feature>
<keyword evidence="1" id="KW-0812">Transmembrane</keyword>
<sequence>MTPMPLPLLMYLPVSPPVPTLRTFGSSGILLHILACSYFFYIPRFIVCSYFTVHANVFRVSVYSSVFRVFAHPIDENQAR</sequence>
<keyword evidence="1" id="KW-1133">Transmembrane helix</keyword>
<dbReference type="EMBL" id="LKAM01000018">
    <property type="protein sequence ID" value="KUM45511.1"/>
    <property type="molecule type" value="Genomic_DNA"/>
</dbReference>
<name>A0A101LUG2_PICGL</name>
<evidence type="ECO:0000313" key="2">
    <source>
        <dbReference type="EMBL" id="KUM45511.1"/>
    </source>
</evidence>
<geneLocation type="mitochondrion" evidence="2"/>
<accession>A0A101LUG2</accession>